<accession>A0ABN8RAI2</accession>
<dbReference type="InterPro" id="IPR001965">
    <property type="entry name" value="Znf_PHD"/>
</dbReference>
<dbReference type="PANTHER" id="PTHR20956:SF12">
    <property type="entry name" value="FLYWCH-TYPE DOMAIN-CONTAINING PROTEIN"/>
    <property type="match status" value="1"/>
</dbReference>
<keyword evidence="3" id="KW-0862">Zinc</keyword>
<name>A0ABN8RAI2_9CNID</name>
<reference evidence="7 8" key="1">
    <citation type="submission" date="2022-05" db="EMBL/GenBank/DDBJ databases">
        <authorList>
            <consortium name="Genoscope - CEA"/>
            <person name="William W."/>
        </authorList>
    </citation>
    <scope>NUCLEOTIDE SEQUENCE [LARGE SCALE GENOMIC DNA]</scope>
</reference>
<evidence type="ECO:0000256" key="5">
    <source>
        <dbReference type="SAM" id="MobiDB-lite"/>
    </source>
</evidence>
<dbReference type="SMART" id="SM00249">
    <property type="entry name" value="PHD"/>
    <property type="match status" value="1"/>
</dbReference>
<dbReference type="EMBL" id="CALNXK010000205">
    <property type="protein sequence ID" value="CAH3175828.1"/>
    <property type="molecule type" value="Genomic_DNA"/>
</dbReference>
<dbReference type="InterPro" id="IPR013083">
    <property type="entry name" value="Znf_RING/FYVE/PHD"/>
</dbReference>
<evidence type="ECO:0000256" key="4">
    <source>
        <dbReference type="PROSITE-ProRule" id="PRU00146"/>
    </source>
</evidence>
<dbReference type="PROSITE" id="PS50016">
    <property type="entry name" value="ZF_PHD_2"/>
    <property type="match status" value="1"/>
</dbReference>
<evidence type="ECO:0000256" key="2">
    <source>
        <dbReference type="ARBA" id="ARBA00022771"/>
    </source>
</evidence>
<feature type="domain" description="PHD-type" evidence="6">
    <location>
        <begin position="3"/>
        <end position="62"/>
    </location>
</feature>
<dbReference type="InterPro" id="IPR011011">
    <property type="entry name" value="Znf_FYVE_PHD"/>
</dbReference>
<dbReference type="PROSITE" id="PS01359">
    <property type="entry name" value="ZF_PHD_1"/>
    <property type="match status" value="1"/>
</dbReference>
<proteinExistence type="predicted"/>
<comment type="caution">
    <text evidence="7">The sequence shown here is derived from an EMBL/GenBank/DDBJ whole genome shotgun (WGS) entry which is preliminary data.</text>
</comment>
<dbReference type="InterPro" id="IPR019786">
    <property type="entry name" value="Zinc_finger_PHD-type_CS"/>
</dbReference>
<dbReference type="Proteomes" id="UP001159405">
    <property type="component" value="Unassembled WGS sequence"/>
</dbReference>
<protein>
    <recommendedName>
        <fullName evidence="6">PHD-type domain-containing protein</fullName>
    </recommendedName>
</protein>
<evidence type="ECO:0000259" key="6">
    <source>
        <dbReference type="PROSITE" id="PS50016"/>
    </source>
</evidence>
<evidence type="ECO:0000313" key="8">
    <source>
        <dbReference type="Proteomes" id="UP001159405"/>
    </source>
</evidence>
<feature type="compositionally biased region" description="Basic and acidic residues" evidence="5">
    <location>
        <begin position="91"/>
        <end position="102"/>
    </location>
</feature>
<dbReference type="PANTHER" id="PTHR20956">
    <property type="entry name" value="HEH2P"/>
    <property type="match status" value="1"/>
</dbReference>
<evidence type="ECO:0000313" key="7">
    <source>
        <dbReference type="EMBL" id="CAH3175828.1"/>
    </source>
</evidence>
<gene>
    <name evidence="7" type="ORF">PLOB_00017313</name>
</gene>
<keyword evidence="8" id="KW-1185">Reference proteome</keyword>
<dbReference type="SUPFAM" id="SSF57903">
    <property type="entry name" value="FYVE/PHD zinc finger"/>
    <property type="match status" value="1"/>
</dbReference>
<dbReference type="InterPro" id="IPR019787">
    <property type="entry name" value="Znf_PHD-finger"/>
</dbReference>
<organism evidence="7 8">
    <name type="scientific">Porites lobata</name>
    <dbReference type="NCBI Taxonomy" id="104759"/>
    <lineage>
        <taxon>Eukaryota</taxon>
        <taxon>Metazoa</taxon>
        <taxon>Cnidaria</taxon>
        <taxon>Anthozoa</taxon>
        <taxon>Hexacorallia</taxon>
        <taxon>Scleractinia</taxon>
        <taxon>Fungiina</taxon>
        <taxon>Poritidae</taxon>
        <taxon>Porites</taxon>
    </lineage>
</organism>
<dbReference type="Gene3D" id="2.20.25.240">
    <property type="match status" value="1"/>
</dbReference>
<evidence type="ECO:0000256" key="1">
    <source>
        <dbReference type="ARBA" id="ARBA00022723"/>
    </source>
</evidence>
<sequence>MESFYCIFCAKEVTSRQEALLCDGCDRWQHRRCQTGITREDYRAAVRSGKEIVWTCIYCADDDSIPIAESTRLDDFDIPPSLDTPSQRSTAEYDSRESLEDNHNDCLTESSIAEPLPSRDVIAHHRASVTYHLVEEGTKRGRAMLVDSLGFTYNVNAKRSHATYWQCTVRPKGNPCKASVAERDGTFQAGRIPITTRADVGAATARKIVTTVKAKALENKFKPASAIVNEVLLDQLTEAPCPALPKPEYIARAANRLRQSLRPEDPKDLNFELIEECIPQGFYQANVIVKNRRHLIFARPEQLQTLAIAKSWYVDGTFKLVRHPFKQLVTINAFVRSGECAKQAQPIVDLVDYMKRQWIENPVFTPKDWSVYKQPVRTNNDIEGWHNALNRRAGGQCNLPLYYLIELLDREAELTALTIRLVSERKLKRMQRKTYRHLQAKLFEYWEQYDNRQKTASQLLKVCSHLNGPAR</sequence>
<dbReference type="Gene3D" id="3.30.40.10">
    <property type="entry name" value="Zinc/RING finger domain, C3HC4 (zinc finger)"/>
    <property type="match status" value="1"/>
</dbReference>
<evidence type="ECO:0000256" key="3">
    <source>
        <dbReference type="ARBA" id="ARBA00022833"/>
    </source>
</evidence>
<feature type="region of interest" description="Disordered" evidence="5">
    <location>
        <begin position="76"/>
        <end position="102"/>
    </location>
</feature>
<keyword evidence="2 4" id="KW-0863">Zinc-finger</keyword>
<keyword evidence="1" id="KW-0479">Metal-binding</keyword>